<evidence type="ECO:0000256" key="14">
    <source>
        <dbReference type="ARBA" id="ARBA00023136"/>
    </source>
</evidence>
<evidence type="ECO:0000256" key="5">
    <source>
        <dbReference type="ARBA" id="ARBA00022473"/>
    </source>
</evidence>
<evidence type="ECO:0000256" key="10">
    <source>
        <dbReference type="ARBA" id="ARBA00022753"/>
    </source>
</evidence>
<keyword evidence="9" id="KW-0254">Endocytosis</keyword>
<dbReference type="PROSITE" id="PS51021">
    <property type="entry name" value="BAR"/>
    <property type="match status" value="1"/>
</dbReference>
<comment type="caution">
    <text evidence="25">The sequence shown here is derived from an EMBL/GenBank/DDBJ whole genome shotgun (WGS) entry which is preliminary data.</text>
</comment>
<proteinExistence type="predicted"/>
<evidence type="ECO:0000256" key="2">
    <source>
        <dbReference type="ARBA" id="ARBA00004177"/>
    </source>
</evidence>
<dbReference type="GO" id="GO:0030424">
    <property type="term" value="C:axon"/>
    <property type="evidence" value="ECO:0007669"/>
    <property type="project" value="UniProtKB-ARBA"/>
</dbReference>
<sequence>MEEVLQKLGKADETKDEQFEQCVQNFNKQLTEGSKLQKDLRTYLAAVKAMHEASKKLTECLQEVYEPEWPGRDDTNKIAENSDLLWTDFHQKLVDQALLTMDTYLGQFPDIKSRIAKRGRKLVDYDSARHHYESLQTAKKKDDAKIAKPVSLLEKAAPQWCQGKLQAHLVAQTNLLRNQDKTIPNIRDSTKANKTPSSPPDGAPITSPEIKAVNHEPEPSTLEAPGGGIPKSPSQLRKGPPVPPPPKLTPSKEMKQENIINLFDDNFVPEISVTTPSQFDAPGPFQEGASLLDLDFDPIKPDNSPVGKSPTPAAQSLPWDLWEPEKTPSSSVQSVDQIPADNPSNSAFVVDWPDQTTETEIGQSTEAAPAGAEAAGKEAAAGAEAAKTETDSGSASSSLPAVVMETFPATVNGTVESGAPSERADMPPGFLFKVQAMHDYAATDTDELQLKAGDVVLVIPFDNPEEQDEGWLMGIKESDWLQHKELDQCRGVFPENFTERVQ</sequence>
<dbReference type="CDD" id="cd12139">
    <property type="entry name" value="SH3_Bin1"/>
    <property type="match status" value="1"/>
</dbReference>
<dbReference type="SUPFAM" id="SSF50044">
    <property type="entry name" value="SH3-domain"/>
    <property type="match status" value="1"/>
</dbReference>
<dbReference type="GO" id="GO:0051649">
    <property type="term" value="P:establishment of localization in cell"/>
    <property type="evidence" value="ECO:0007669"/>
    <property type="project" value="UniProtKB-ARBA"/>
</dbReference>
<dbReference type="FunFam" id="1.20.1270.60:FF:000013">
    <property type="entry name" value="Amphiphysin isoform 2"/>
    <property type="match status" value="1"/>
</dbReference>
<keyword evidence="4 21" id="KW-0728">SH3 domain</keyword>
<reference evidence="25" key="1">
    <citation type="journal article" date="2023" name="DNA Res.">
        <title>Chromosome-level genome assembly of Phrynocephalus forsythii using third-generation DNA sequencing and Hi-C analysis.</title>
        <authorList>
            <person name="Qi Y."/>
            <person name="Zhao W."/>
            <person name="Zhao Y."/>
            <person name="Niu C."/>
            <person name="Cao S."/>
            <person name="Zhang Y."/>
        </authorList>
    </citation>
    <scope>NUCLEOTIDE SEQUENCE</scope>
    <source>
        <tissue evidence="25">Muscle</tissue>
    </source>
</reference>
<gene>
    <name evidence="25" type="ORF">JRQ81_001871</name>
</gene>
<keyword evidence="15" id="KW-0539">Nucleus</keyword>
<dbReference type="GO" id="GO:0006897">
    <property type="term" value="P:endocytosis"/>
    <property type="evidence" value="ECO:0007669"/>
    <property type="project" value="UniProtKB-KW"/>
</dbReference>
<dbReference type="InterPro" id="IPR027267">
    <property type="entry name" value="AH/BAR_dom_sf"/>
</dbReference>
<evidence type="ECO:0000256" key="16">
    <source>
        <dbReference type="ARBA" id="ARBA00024012"/>
    </source>
</evidence>
<evidence type="ECO:0000256" key="4">
    <source>
        <dbReference type="ARBA" id="ARBA00022443"/>
    </source>
</evidence>
<keyword evidence="8" id="KW-0597">Phosphoprotein</keyword>
<dbReference type="InterPro" id="IPR003005">
    <property type="entry name" value="Amphiphysin"/>
</dbReference>
<dbReference type="InterPro" id="IPR003023">
    <property type="entry name" value="Amphiphysin_2"/>
</dbReference>
<dbReference type="OrthoDB" id="446293at2759"/>
<feature type="compositionally biased region" description="Polar residues" evidence="22">
    <location>
        <begin position="354"/>
        <end position="364"/>
    </location>
</feature>
<dbReference type="Pfam" id="PF14604">
    <property type="entry name" value="SH3_9"/>
    <property type="match status" value="1"/>
</dbReference>
<comment type="subcellular location">
    <subcellularLocation>
        <location evidence="16">Cell membrane</location>
        <location evidence="16">Sarcolemma</location>
        <location evidence="16">T-tubule</location>
    </subcellularLocation>
    <subcellularLocation>
        <location evidence="3">Cytoplasm</location>
    </subcellularLocation>
    <subcellularLocation>
        <location evidence="2">Endosome</location>
    </subcellularLocation>
    <subcellularLocation>
        <location evidence="1">Nucleus</location>
    </subcellularLocation>
</comment>
<keyword evidence="14" id="KW-0472">Membrane</keyword>
<evidence type="ECO:0000256" key="6">
    <source>
        <dbReference type="ARBA" id="ARBA00022475"/>
    </source>
</evidence>
<evidence type="ECO:0000259" key="23">
    <source>
        <dbReference type="PROSITE" id="PS50002"/>
    </source>
</evidence>
<evidence type="ECO:0000256" key="12">
    <source>
        <dbReference type="ARBA" id="ARBA00022990"/>
    </source>
</evidence>
<dbReference type="InterPro" id="IPR036028">
    <property type="entry name" value="SH3-like_dom_sf"/>
</dbReference>
<dbReference type="PRINTS" id="PR00452">
    <property type="entry name" value="SH3DOMAIN"/>
</dbReference>
<evidence type="ECO:0000256" key="22">
    <source>
        <dbReference type="SAM" id="MobiDB-lite"/>
    </source>
</evidence>
<keyword evidence="5" id="KW-0217">Developmental protein</keyword>
<dbReference type="GO" id="GO:0005634">
    <property type="term" value="C:nucleus"/>
    <property type="evidence" value="ECO:0007669"/>
    <property type="project" value="UniProtKB-SubCell"/>
</dbReference>
<feature type="region of interest" description="Disordered" evidence="22">
    <location>
        <begin position="180"/>
        <end position="252"/>
    </location>
</feature>
<evidence type="ECO:0000256" key="8">
    <source>
        <dbReference type="ARBA" id="ARBA00022553"/>
    </source>
</evidence>
<feature type="compositionally biased region" description="Polar residues" evidence="22">
    <location>
        <begin position="327"/>
        <end position="347"/>
    </location>
</feature>
<dbReference type="GO" id="GO:0005543">
    <property type="term" value="F:phospholipid binding"/>
    <property type="evidence" value="ECO:0007669"/>
    <property type="project" value="TreeGrafter"/>
</dbReference>
<dbReference type="SMART" id="SM00721">
    <property type="entry name" value="BAR"/>
    <property type="match status" value="1"/>
</dbReference>
<dbReference type="PROSITE" id="PS50002">
    <property type="entry name" value="SH3"/>
    <property type="match status" value="1"/>
</dbReference>
<dbReference type="GO" id="GO:0030315">
    <property type="term" value="C:T-tubule"/>
    <property type="evidence" value="ECO:0007669"/>
    <property type="project" value="UniProtKB-SubCell"/>
</dbReference>
<keyword evidence="13" id="KW-0175">Coiled coil</keyword>
<dbReference type="SMART" id="SM00326">
    <property type="entry name" value="SH3"/>
    <property type="match status" value="1"/>
</dbReference>
<dbReference type="PRINTS" id="PR01251">
    <property type="entry name" value="AMPHIPHYSIN"/>
</dbReference>
<feature type="region of interest" description="Disordered" evidence="22">
    <location>
        <begin position="275"/>
        <end position="398"/>
    </location>
</feature>
<feature type="domain" description="BAR" evidence="24">
    <location>
        <begin position="4"/>
        <end position="226"/>
    </location>
</feature>
<dbReference type="PANTHER" id="PTHR46514">
    <property type="entry name" value="AMPHIPHYSIN"/>
    <property type="match status" value="1"/>
</dbReference>
<evidence type="ECO:0000256" key="15">
    <source>
        <dbReference type="ARBA" id="ARBA00023242"/>
    </source>
</evidence>
<evidence type="ECO:0000256" key="3">
    <source>
        <dbReference type="ARBA" id="ARBA00004496"/>
    </source>
</evidence>
<dbReference type="InterPro" id="IPR001452">
    <property type="entry name" value="SH3_domain"/>
</dbReference>
<accession>A0A9Q0Y9T0</accession>
<evidence type="ECO:0000256" key="18">
    <source>
        <dbReference type="ARBA" id="ARBA00077838"/>
    </source>
</evidence>
<dbReference type="GO" id="GO:0005768">
    <property type="term" value="C:endosome"/>
    <property type="evidence" value="ECO:0007669"/>
    <property type="project" value="UniProtKB-SubCell"/>
</dbReference>
<dbReference type="GO" id="GO:0030154">
    <property type="term" value="P:cell differentiation"/>
    <property type="evidence" value="ECO:0007669"/>
    <property type="project" value="UniProtKB-KW"/>
</dbReference>
<dbReference type="SUPFAM" id="SSF103657">
    <property type="entry name" value="BAR/IMD domain-like"/>
    <property type="match status" value="1"/>
</dbReference>
<keyword evidence="6" id="KW-1003">Cell membrane</keyword>
<feature type="domain" description="SH3" evidence="23">
    <location>
        <begin position="429"/>
        <end position="502"/>
    </location>
</feature>
<evidence type="ECO:0000256" key="20">
    <source>
        <dbReference type="ARBA" id="ARBA00082834"/>
    </source>
</evidence>
<dbReference type="Pfam" id="PF03114">
    <property type="entry name" value="BAR"/>
    <property type="match status" value="1"/>
</dbReference>
<evidence type="ECO:0000256" key="7">
    <source>
        <dbReference type="ARBA" id="ARBA00022490"/>
    </source>
</evidence>
<dbReference type="InterPro" id="IPR004148">
    <property type="entry name" value="BAR_dom"/>
</dbReference>
<keyword evidence="11" id="KW-0221">Differentiation</keyword>
<keyword evidence="7" id="KW-0963">Cytoplasm</keyword>
<dbReference type="PANTHER" id="PTHR46514:SF4">
    <property type="entry name" value="MYC BOX-DEPENDENT-INTERACTING PROTEIN 1"/>
    <property type="match status" value="1"/>
</dbReference>
<evidence type="ECO:0000256" key="1">
    <source>
        <dbReference type="ARBA" id="ARBA00004123"/>
    </source>
</evidence>
<evidence type="ECO:0000256" key="11">
    <source>
        <dbReference type="ARBA" id="ARBA00022782"/>
    </source>
</evidence>
<keyword evidence="10" id="KW-0967">Endosome</keyword>
<keyword evidence="12" id="KW-0007">Acetylation</keyword>
<dbReference type="Gene3D" id="2.30.30.40">
    <property type="entry name" value="SH3 Domains"/>
    <property type="match status" value="1"/>
</dbReference>
<dbReference type="FunFam" id="2.30.30.40:FF:000029">
    <property type="entry name" value="myc box-dependent-interacting protein 1 isoform X2"/>
    <property type="match status" value="1"/>
</dbReference>
<dbReference type="EMBL" id="JAPFRF010000001">
    <property type="protein sequence ID" value="KAJ7345921.1"/>
    <property type="molecule type" value="Genomic_DNA"/>
</dbReference>
<evidence type="ECO:0000313" key="26">
    <source>
        <dbReference type="Proteomes" id="UP001142489"/>
    </source>
</evidence>
<organism evidence="25 26">
    <name type="scientific">Phrynocephalus forsythii</name>
    <dbReference type="NCBI Taxonomy" id="171643"/>
    <lineage>
        <taxon>Eukaryota</taxon>
        <taxon>Metazoa</taxon>
        <taxon>Chordata</taxon>
        <taxon>Craniata</taxon>
        <taxon>Vertebrata</taxon>
        <taxon>Euteleostomi</taxon>
        <taxon>Lepidosauria</taxon>
        <taxon>Squamata</taxon>
        <taxon>Bifurcata</taxon>
        <taxon>Unidentata</taxon>
        <taxon>Episquamata</taxon>
        <taxon>Toxicofera</taxon>
        <taxon>Iguania</taxon>
        <taxon>Acrodonta</taxon>
        <taxon>Agamidae</taxon>
        <taxon>Agaminae</taxon>
        <taxon>Phrynocephalus</taxon>
    </lineage>
</organism>
<evidence type="ECO:0000313" key="25">
    <source>
        <dbReference type="EMBL" id="KAJ7345921.1"/>
    </source>
</evidence>
<dbReference type="GO" id="GO:0030100">
    <property type="term" value="P:regulation of endocytosis"/>
    <property type="evidence" value="ECO:0007669"/>
    <property type="project" value="InterPro"/>
</dbReference>
<evidence type="ECO:0000256" key="21">
    <source>
        <dbReference type="PROSITE-ProRule" id="PRU00192"/>
    </source>
</evidence>
<name>A0A9Q0Y9T0_9SAUR</name>
<evidence type="ECO:0000256" key="19">
    <source>
        <dbReference type="ARBA" id="ARBA00080400"/>
    </source>
</evidence>
<feature type="compositionally biased region" description="Low complexity" evidence="22">
    <location>
        <begin position="365"/>
        <end position="385"/>
    </location>
</feature>
<dbReference type="Gene3D" id="1.20.1270.60">
    <property type="entry name" value="Arfaptin homology (AH) domain/BAR domain"/>
    <property type="match status" value="1"/>
</dbReference>
<evidence type="ECO:0000259" key="24">
    <source>
        <dbReference type="PROSITE" id="PS51021"/>
    </source>
</evidence>
<evidence type="ECO:0000256" key="13">
    <source>
        <dbReference type="ARBA" id="ARBA00023054"/>
    </source>
</evidence>
<evidence type="ECO:0000256" key="17">
    <source>
        <dbReference type="ARBA" id="ARBA00069394"/>
    </source>
</evidence>
<protein>
    <recommendedName>
        <fullName evidence="17">Myc box-dependent-interacting protein 1</fullName>
    </recommendedName>
    <alternativeName>
        <fullName evidence="18">Amphiphysin II</fullName>
    </alternativeName>
    <alternativeName>
        <fullName evidence="20">Amphiphysin-like protein</fullName>
    </alternativeName>
    <alternativeName>
        <fullName evidence="19">Bridging integrator 1</fullName>
    </alternativeName>
</protein>
<dbReference type="GO" id="GO:0008021">
    <property type="term" value="C:synaptic vesicle"/>
    <property type="evidence" value="ECO:0007669"/>
    <property type="project" value="TreeGrafter"/>
</dbReference>
<evidence type="ECO:0000256" key="9">
    <source>
        <dbReference type="ARBA" id="ARBA00022583"/>
    </source>
</evidence>
<dbReference type="GO" id="GO:0048156">
    <property type="term" value="F:tau protein binding"/>
    <property type="evidence" value="ECO:0007669"/>
    <property type="project" value="TreeGrafter"/>
</dbReference>
<keyword evidence="26" id="KW-1185">Reference proteome</keyword>
<dbReference type="Proteomes" id="UP001142489">
    <property type="component" value="Unassembled WGS sequence"/>
</dbReference>
<dbReference type="AlphaFoldDB" id="A0A9Q0Y9T0"/>
<dbReference type="PRINTS" id="PR01253">
    <property type="entry name" value="AMPHIPHYSIN2"/>
</dbReference>
<dbReference type="InterPro" id="IPR035471">
    <property type="entry name" value="Amphiphysin-2_SH3"/>
</dbReference>